<dbReference type="GO" id="GO:0016491">
    <property type="term" value="F:oxidoreductase activity"/>
    <property type="evidence" value="ECO:0007669"/>
    <property type="project" value="UniProtKB-KW"/>
</dbReference>
<evidence type="ECO:0000313" key="4">
    <source>
        <dbReference type="EMBL" id="KIW68666.1"/>
    </source>
</evidence>
<proteinExistence type="inferred from homology"/>
<dbReference type="PANTHER" id="PTHR43477:SF1">
    <property type="entry name" value="DIHYDROANTICAPSIN 7-DEHYDROGENASE"/>
    <property type="match status" value="1"/>
</dbReference>
<dbReference type="CDD" id="cd05233">
    <property type="entry name" value="SDR_c"/>
    <property type="match status" value="1"/>
</dbReference>
<dbReference type="Proteomes" id="UP000054266">
    <property type="component" value="Unassembled WGS sequence"/>
</dbReference>
<dbReference type="EMBL" id="KN846958">
    <property type="protein sequence ID" value="KIW68666.1"/>
    <property type="molecule type" value="Genomic_DNA"/>
</dbReference>
<evidence type="ECO:0000256" key="3">
    <source>
        <dbReference type="ARBA" id="ARBA00023002"/>
    </source>
</evidence>
<dbReference type="Pfam" id="PF23441">
    <property type="entry name" value="SDR"/>
    <property type="match status" value="1"/>
</dbReference>
<dbReference type="SUPFAM" id="SSF51735">
    <property type="entry name" value="NAD(P)-binding Rossmann-fold domains"/>
    <property type="match status" value="1"/>
</dbReference>
<reference evidence="4 5" key="1">
    <citation type="submission" date="2015-01" db="EMBL/GenBank/DDBJ databases">
        <title>The Genome Sequence of Capronia semiimmersa CBS27337.</title>
        <authorList>
            <consortium name="The Broad Institute Genomics Platform"/>
            <person name="Cuomo C."/>
            <person name="de Hoog S."/>
            <person name="Gorbushina A."/>
            <person name="Stielow B."/>
            <person name="Teixiera M."/>
            <person name="Abouelleil A."/>
            <person name="Chapman S.B."/>
            <person name="Priest M."/>
            <person name="Young S.K."/>
            <person name="Wortman J."/>
            <person name="Nusbaum C."/>
            <person name="Birren B."/>
        </authorList>
    </citation>
    <scope>NUCLEOTIDE SEQUENCE [LARGE SCALE GENOMIC DNA]</scope>
    <source>
        <strain evidence="4 5">CBS 27337</strain>
    </source>
</reference>
<comment type="similarity">
    <text evidence="1">Belongs to the short-chain dehydrogenases/reductases (SDR) family.</text>
</comment>
<evidence type="ECO:0000256" key="1">
    <source>
        <dbReference type="ARBA" id="ARBA00006484"/>
    </source>
</evidence>
<dbReference type="Gene3D" id="3.40.50.720">
    <property type="entry name" value="NAD(P)-binding Rossmann-like Domain"/>
    <property type="match status" value="1"/>
</dbReference>
<dbReference type="InterPro" id="IPR036291">
    <property type="entry name" value="NAD(P)-bd_dom_sf"/>
</dbReference>
<name>A0A0D2CTZ2_9EURO</name>
<protein>
    <submittedName>
        <fullName evidence="4">Uncharacterized protein</fullName>
    </submittedName>
</protein>
<dbReference type="PRINTS" id="PR00081">
    <property type="entry name" value="GDHRDH"/>
</dbReference>
<keyword evidence="2" id="KW-0521">NADP</keyword>
<gene>
    <name evidence="4" type="ORF">PV04_04593</name>
</gene>
<dbReference type="HOGENOM" id="CLU_010194_15_2_1"/>
<dbReference type="InterPro" id="IPR057571">
    <property type="entry name" value="SDR_PhqE-like"/>
</dbReference>
<organism evidence="4 5">
    <name type="scientific">Phialophora macrospora</name>
    <dbReference type="NCBI Taxonomy" id="1851006"/>
    <lineage>
        <taxon>Eukaryota</taxon>
        <taxon>Fungi</taxon>
        <taxon>Dikarya</taxon>
        <taxon>Ascomycota</taxon>
        <taxon>Pezizomycotina</taxon>
        <taxon>Eurotiomycetes</taxon>
        <taxon>Chaetothyriomycetidae</taxon>
        <taxon>Chaetothyriales</taxon>
        <taxon>Herpotrichiellaceae</taxon>
        <taxon>Phialophora</taxon>
    </lineage>
</organism>
<dbReference type="PANTHER" id="PTHR43477">
    <property type="entry name" value="DIHYDROANTICAPSIN 7-DEHYDROGENASE"/>
    <property type="match status" value="1"/>
</dbReference>
<keyword evidence="5" id="KW-1185">Reference proteome</keyword>
<keyword evidence="3" id="KW-0560">Oxidoreductase</keyword>
<evidence type="ECO:0000313" key="5">
    <source>
        <dbReference type="Proteomes" id="UP000054266"/>
    </source>
</evidence>
<evidence type="ECO:0000256" key="2">
    <source>
        <dbReference type="ARBA" id="ARBA00022857"/>
    </source>
</evidence>
<dbReference type="InterPro" id="IPR051122">
    <property type="entry name" value="SDR_DHRS6-like"/>
</dbReference>
<dbReference type="InterPro" id="IPR002347">
    <property type="entry name" value="SDR_fam"/>
</dbReference>
<dbReference type="AlphaFoldDB" id="A0A0D2CTZ2"/>
<sequence length="263" mass="27787">MSSLKYTSKLQGKLVVVVGGTSGIGFAVAEAAVEHGAIVVVASSRQEKVNRAVHRIQQAYADAADRIRGKTVDLGSDNVEQQIHALYGFATEAGKRKLDHIVVTAGEPFGTIPLGDVTPQVVSDVYRVRMVGCTMLAKVAMQYLDISAASSFTLTSGVSDAKPTAGWTAMAPVGAAVRGLTHALANDMKPVRVNCVCPGAVKTELFDTFAGDRLAEILDTYRAKTLTGNVGTPEDLAECYICAMKSTFMTGQEMTCDGGYLLC</sequence>
<dbReference type="STRING" id="5601.A0A0D2CTZ2"/>
<accession>A0A0D2CTZ2</accession>